<accession>M3FP31</accession>
<proteinExistence type="predicted"/>
<dbReference type="AlphaFoldDB" id="M3FP31"/>
<dbReference type="EMBL" id="KB405078">
    <property type="protein sequence ID" value="EMF54715.1"/>
    <property type="molecule type" value="Genomic_DNA"/>
</dbReference>
<evidence type="ECO:0000256" key="1">
    <source>
        <dbReference type="SAM" id="MobiDB-lite"/>
    </source>
</evidence>
<sequence length="125" mass="13150">MVHPLKGRAIGRPSHPRSTKNQPVRGRFPVARRIRIGRDGYTRPPLRGRADLGEGSAGVARDSHGPNVRGCPADSHPPRIPRPAHRTVPEPSPPHAGSATACVRRGGRGGGASGRHVGGGLRLRG</sequence>
<name>M3FP31_9ACTN</name>
<protein>
    <submittedName>
        <fullName evidence="2">Uncharacterized protein</fullName>
    </submittedName>
</protein>
<evidence type="ECO:0000313" key="3">
    <source>
        <dbReference type="Proteomes" id="UP000030760"/>
    </source>
</evidence>
<dbReference type="Proteomes" id="UP000030760">
    <property type="component" value="Unassembled WGS sequence"/>
</dbReference>
<feature type="compositionally biased region" description="Gly residues" evidence="1">
    <location>
        <begin position="108"/>
        <end position="125"/>
    </location>
</feature>
<organism evidence="2 3">
    <name type="scientific">Streptomyces bottropensis ATCC 25435</name>
    <dbReference type="NCBI Taxonomy" id="1054862"/>
    <lineage>
        <taxon>Bacteria</taxon>
        <taxon>Bacillati</taxon>
        <taxon>Actinomycetota</taxon>
        <taxon>Actinomycetes</taxon>
        <taxon>Kitasatosporales</taxon>
        <taxon>Streptomycetaceae</taxon>
        <taxon>Streptomyces</taxon>
    </lineage>
</organism>
<gene>
    <name evidence="2" type="ORF">SBD_4383</name>
</gene>
<reference evidence="3" key="1">
    <citation type="journal article" date="2013" name="Genome Announc.">
        <title>Draft Genome Sequence of Streptomyces bottropensis ATCC 25435, a Bottromycin-Producing Actinomycete.</title>
        <authorList>
            <person name="Zhang H."/>
            <person name="Zhou W."/>
            <person name="Zhuang Y."/>
            <person name="Liang X."/>
            <person name="Liu T."/>
        </authorList>
    </citation>
    <scope>NUCLEOTIDE SEQUENCE [LARGE SCALE GENOMIC DNA]</scope>
    <source>
        <strain evidence="3">ATCC 25435</strain>
    </source>
</reference>
<evidence type="ECO:0000313" key="2">
    <source>
        <dbReference type="EMBL" id="EMF54715.1"/>
    </source>
</evidence>
<feature type="region of interest" description="Disordered" evidence="1">
    <location>
        <begin position="1"/>
        <end position="125"/>
    </location>
</feature>